<gene>
    <name evidence="2" type="ORF">SAMN05444170_4429</name>
</gene>
<dbReference type="EMBL" id="LT670849">
    <property type="protein sequence ID" value="SHN80581.1"/>
    <property type="molecule type" value="Genomic_DNA"/>
</dbReference>
<accession>A0A1M7UC02</accession>
<name>A0A1M7UC02_9BRAD</name>
<dbReference type="AlphaFoldDB" id="A0A1M7UC02"/>
<sequence length="42" mass="4716">MMMQLWAEYLATNLDLFYKEAGGRDGDAASGLPDDRHSTPDR</sequence>
<reference evidence="3" key="1">
    <citation type="submission" date="2016-11" db="EMBL/GenBank/DDBJ databases">
        <authorList>
            <person name="Varghese N."/>
            <person name="Submissions S."/>
        </authorList>
    </citation>
    <scope>NUCLEOTIDE SEQUENCE [LARGE SCALE GENOMIC DNA]</scope>
    <source>
        <strain evidence="3">GAS401</strain>
    </source>
</reference>
<proteinExistence type="predicted"/>
<feature type="region of interest" description="Disordered" evidence="1">
    <location>
        <begin position="23"/>
        <end position="42"/>
    </location>
</feature>
<keyword evidence="3" id="KW-1185">Reference proteome</keyword>
<dbReference type="Proteomes" id="UP000184096">
    <property type="component" value="Chromosome I"/>
</dbReference>
<protein>
    <submittedName>
        <fullName evidence="2">Uncharacterized protein</fullName>
    </submittedName>
</protein>
<evidence type="ECO:0000313" key="3">
    <source>
        <dbReference type="Proteomes" id="UP000184096"/>
    </source>
</evidence>
<organism evidence="2 3">
    <name type="scientific">Bradyrhizobium erythrophlei</name>
    <dbReference type="NCBI Taxonomy" id="1437360"/>
    <lineage>
        <taxon>Bacteria</taxon>
        <taxon>Pseudomonadati</taxon>
        <taxon>Pseudomonadota</taxon>
        <taxon>Alphaproteobacteria</taxon>
        <taxon>Hyphomicrobiales</taxon>
        <taxon>Nitrobacteraceae</taxon>
        <taxon>Bradyrhizobium</taxon>
    </lineage>
</organism>
<evidence type="ECO:0000313" key="2">
    <source>
        <dbReference type="EMBL" id="SHN80581.1"/>
    </source>
</evidence>
<evidence type="ECO:0000256" key="1">
    <source>
        <dbReference type="SAM" id="MobiDB-lite"/>
    </source>
</evidence>